<feature type="domain" description="DUF6590" evidence="1">
    <location>
        <begin position="25"/>
        <end position="159"/>
    </location>
</feature>
<evidence type="ECO:0000313" key="3">
    <source>
        <dbReference type="Proteomes" id="UP000504636"/>
    </source>
</evidence>
<dbReference type="InterPro" id="IPR046497">
    <property type="entry name" value="DUF6590"/>
</dbReference>
<dbReference type="RefSeq" id="XP_033570187.1">
    <property type="nucleotide sequence ID" value="XM_033716158.1"/>
</dbReference>
<reference evidence="2 4" key="1">
    <citation type="journal article" date="2020" name="Stud. Mycol.">
        <title>101 Dothideomycetes genomes: a test case for predicting lifestyles and emergence of pathogens.</title>
        <authorList>
            <person name="Haridas S."/>
            <person name="Albert R."/>
            <person name="Binder M."/>
            <person name="Bloem J."/>
            <person name="Labutti K."/>
            <person name="Salamov A."/>
            <person name="Andreopoulos B."/>
            <person name="Baker S."/>
            <person name="Barry K."/>
            <person name="Bills G."/>
            <person name="Bluhm B."/>
            <person name="Cannon C."/>
            <person name="Castanera R."/>
            <person name="Culley D."/>
            <person name="Daum C."/>
            <person name="Ezra D."/>
            <person name="Gonzalez J."/>
            <person name="Henrissat B."/>
            <person name="Kuo A."/>
            <person name="Liang C."/>
            <person name="Lipzen A."/>
            <person name="Lutzoni F."/>
            <person name="Magnuson J."/>
            <person name="Mondo S."/>
            <person name="Nolan M."/>
            <person name="Ohm R."/>
            <person name="Pangilinan J."/>
            <person name="Park H.-J."/>
            <person name="Ramirez L."/>
            <person name="Alfaro M."/>
            <person name="Sun H."/>
            <person name="Tritt A."/>
            <person name="Yoshinaga Y."/>
            <person name="Zwiers L.-H."/>
            <person name="Turgeon B."/>
            <person name="Goodwin S."/>
            <person name="Spatafora J."/>
            <person name="Crous P."/>
            <person name="Grigoriev I."/>
        </authorList>
    </citation>
    <scope>NUCLEOTIDE SEQUENCE</scope>
    <source>
        <strain evidence="2 4">CBS 304.34</strain>
    </source>
</reference>
<dbReference type="PANTHER" id="PTHR35391:SF5">
    <property type="entry name" value="DUF6590 DOMAIN-CONTAINING PROTEIN"/>
    <property type="match status" value="1"/>
</dbReference>
<dbReference type="AlphaFoldDB" id="A0A6A6Y3X4"/>
<name>A0A6A6Y3X4_9PEZI</name>
<dbReference type="GeneID" id="54457051"/>
<sequence>MFSVLFTESYGETPPRPDNENASVVGNRAVRKDPNISVVKHNELVYSQIRRFISVDNKHGFCYACPIFTYGGQGTLKRGCRPEDHSIVYYAGLQMPTPLPGEIRITKPPIGVIPTANDTSLTQMDVASRLNFGKAYLIEYNVKVKDHGKVRAEDMDTLIYHYKKELNG</sequence>
<keyword evidence="3" id="KW-1185">Reference proteome</keyword>
<dbReference type="OrthoDB" id="3559580at2759"/>
<evidence type="ECO:0000313" key="2">
    <source>
        <dbReference type="EMBL" id="KAF2803223.1"/>
    </source>
</evidence>
<proteinExistence type="predicted"/>
<dbReference type="Proteomes" id="UP000504636">
    <property type="component" value="Unplaced"/>
</dbReference>
<accession>A0A6A6Y3X4</accession>
<reference evidence="4" key="3">
    <citation type="submission" date="2025-04" db="UniProtKB">
        <authorList>
            <consortium name="RefSeq"/>
        </authorList>
    </citation>
    <scope>IDENTIFICATION</scope>
    <source>
        <strain evidence="4">CBS 304.34</strain>
    </source>
</reference>
<protein>
    <recommendedName>
        <fullName evidence="1">DUF6590 domain-containing protein</fullName>
    </recommendedName>
</protein>
<gene>
    <name evidence="2 4" type="ORF">BDZ99DRAFT_399987</name>
</gene>
<evidence type="ECO:0000259" key="1">
    <source>
        <dbReference type="Pfam" id="PF20233"/>
    </source>
</evidence>
<organism evidence="2">
    <name type="scientific">Mytilinidion resinicola</name>
    <dbReference type="NCBI Taxonomy" id="574789"/>
    <lineage>
        <taxon>Eukaryota</taxon>
        <taxon>Fungi</taxon>
        <taxon>Dikarya</taxon>
        <taxon>Ascomycota</taxon>
        <taxon>Pezizomycotina</taxon>
        <taxon>Dothideomycetes</taxon>
        <taxon>Pleosporomycetidae</taxon>
        <taxon>Mytilinidiales</taxon>
        <taxon>Mytilinidiaceae</taxon>
        <taxon>Mytilinidion</taxon>
    </lineage>
</organism>
<evidence type="ECO:0000313" key="4">
    <source>
        <dbReference type="RefSeq" id="XP_033570187.1"/>
    </source>
</evidence>
<reference evidence="4" key="2">
    <citation type="submission" date="2020-04" db="EMBL/GenBank/DDBJ databases">
        <authorList>
            <consortium name="NCBI Genome Project"/>
        </authorList>
    </citation>
    <scope>NUCLEOTIDE SEQUENCE</scope>
    <source>
        <strain evidence="4">CBS 304.34</strain>
    </source>
</reference>
<dbReference type="Pfam" id="PF20233">
    <property type="entry name" value="DUF6590"/>
    <property type="match status" value="1"/>
</dbReference>
<dbReference type="EMBL" id="MU003718">
    <property type="protein sequence ID" value="KAF2803223.1"/>
    <property type="molecule type" value="Genomic_DNA"/>
</dbReference>
<dbReference type="PANTHER" id="PTHR35391">
    <property type="entry name" value="C2H2-TYPE DOMAIN-CONTAINING PROTEIN-RELATED"/>
    <property type="match status" value="1"/>
</dbReference>